<comment type="caution">
    <text evidence="2">The sequence shown here is derived from an EMBL/GenBank/DDBJ whole genome shotgun (WGS) entry which is preliminary data.</text>
</comment>
<feature type="signal peptide" evidence="1">
    <location>
        <begin position="1"/>
        <end position="23"/>
    </location>
</feature>
<dbReference type="OrthoDB" id="122289at2759"/>
<evidence type="ECO:0000313" key="2">
    <source>
        <dbReference type="EMBL" id="TMW67718.1"/>
    </source>
</evidence>
<keyword evidence="1" id="KW-0732">Signal</keyword>
<accession>A0A8K1CSX9</accession>
<dbReference type="AlphaFoldDB" id="A0A8K1CSX9"/>
<gene>
    <name evidence="2" type="ORF">Poli38472_011338</name>
</gene>
<evidence type="ECO:0000313" key="3">
    <source>
        <dbReference type="Proteomes" id="UP000794436"/>
    </source>
</evidence>
<keyword evidence="3" id="KW-1185">Reference proteome</keyword>
<evidence type="ECO:0000256" key="1">
    <source>
        <dbReference type="SAM" id="SignalP"/>
    </source>
</evidence>
<feature type="chain" id="PRO_5035458472" evidence="1">
    <location>
        <begin position="24"/>
        <end position="185"/>
    </location>
</feature>
<reference evidence="2" key="1">
    <citation type="submission" date="2019-03" db="EMBL/GenBank/DDBJ databases">
        <title>Long read genome sequence of the mycoparasitic Pythium oligandrum ATCC 38472 isolated from sugarbeet rhizosphere.</title>
        <authorList>
            <person name="Gaulin E."/>
        </authorList>
    </citation>
    <scope>NUCLEOTIDE SEQUENCE</scope>
    <source>
        <strain evidence="2">ATCC 38472_TT</strain>
    </source>
</reference>
<dbReference type="EMBL" id="SPLM01000004">
    <property type="protein sequence ID" value="TMW67718.1"/>
    <property type="molecule type" value="Genomic_DNA"/>
</dbReference>
<proteinExistence type="predicted"/>
<name>A0A8K1CSX9_PYTOL</name>
<dbReference type="Proteomes" id="UP000794436">
    <property type="component" value="Unassembled WGS sequence"/>
</dbReference>
<protein>
    <submittedName>
        <fullName evidence="2">Uncharacterized protein</fullName>
    </submittedName>
</protein>
<sequence>MKYSIALAASLAALVSTIEPISANSVAISSDAKLPSPTEALDTVKNIDLPKGITLSGTVEPIQAPASIKDAGTDAKNKKESDITDNQIAIANDKQDHQDHQEWYGRGLGWGVGGWGGLGWGGWGRWGGWGGFGPYRFGYSCGGLGGWAYPLGYWNAFWCGLVRAVDVVWAWRGVVSTTVRRMLRL</sequence>
<organism evidence="2 3">
    <name type="scientific">Pythium oligandrum</name>
    <name type="common">Mycoparasitic fungus</name>
    <dbReference type="NCBI Taxonomy" id="41045"/>
    <lineage>
        <taxon>Eukaryota</taxon>
        <taxon>Sar</taxon>
        <taxon>Stramenopiles</taxon>
        <taxon>Oomycota</taxon>
        <taxon>Peronosporomycetes</taxon>
        <taxon>Pythiales</taxon>
        <taxon>Pythiaceae</taxon>
        <taxon>Pythium</taxon>
    </lineage>
</organism>